<dbReference type="PANTHER" id="PTHR37827">
    <property type="entry name" value="TUDOR DOMAIN-CONTAINING PROTEIN"/>
    <property type="match status" value="1"/>
</dbReference>
<proteinExistence type="predicted"/>
<gene>
    <name evidence="2" type="ORF">B0A48_03110</name>
</gene>
<dbReference type="PANTHER" id="PTHR37827:SF1">
    <property type="entry name" value="HNH DOMAIN-CONTAINING PROTEIN"/>
    <property type="match status" value="1"/>
</dbReference>
<evidence type="ECO:0000313" key="2">
    <source>
        <dbReference type="EMBL" id="OQO12468.1"/>
    </source>
</evidence>
<comment type="caution">
    <text evidence="2">The sequence shown here is derived from an EMBL/GenBank/DDBJ whole genome shotgun (WGS) entry which is preliminary data.</text>
</comment>
<evidence type="ECO:0000256" key="1">
    <source>
        <dbReference type="SAM" id="MobiDB-lite"/>
    </source>
</evidence>
<dbReference type="Proteomes" id="UP000192596">
    <property type="component" value="Unassembled WGS sequence"/>
</dbReference>
<name>A0A1V8TMK4_9PEZI</name>
<evidence type="ECO:0008006" key="4">
    <source>
        <dbReference type="Google" id="ProtNLM"/>
    </source>
</evidence>
<sequence length="242" mass="27130">MIVESERDNFEVFRDCLSTPLIDTLAPRPAPRRRARGRKNEIKPVVQDTGGDTSAAELSDFIEYIAEEIFTSLPPELRSLSYAAIKDDATLVQRYATPFVGAQLDAVLGPLPASIVESLTSYSLLADVSDLPKLLSPVLSAYITTTTSPPPEYTPSLTASRPSECEICAREQLPLTYHHLIPREMHAKAVKRGWHAEWELNKVAWICRQCHSFLHKIASNEELAKELFSVELLLEREDVRNT</sequence>
<reference evidence="3" key="1">
    <citation type="submission" date="2017-03" db="EMBL/GenBank/DDBJ databases">
        <title>Genomes of endolithic fungi from Antarctica.</title>
        <authorList>
            <person name="Coleine C."/>
            <person name="Masonjones S."/>
            <person name="Stajich J.E."/>
        </authorList>
    </citation>
    <scope>NUCLEOTIDE SEQUENCE [LARGE SCALE GENOMIC DNA]</scope>
    <source>
        <strain evidence="3">CCFEE 5527</strain>
    </source>
</reference>
<organism evidence="2 3">
    <name type="scientific">Cryoendolithus antarcticus</name>
    <dbReference type="NCBI Taxonomy" id="1507870"/>
    <lineage>
        <taxon>Eukaryota</taxon>
        <taxon>Fungi</taxon>
        <taxon>Dikarya</taxon>
        <taxon>Ascomycota</taxon>
        <taxon>Pezizomycotina</taxon>
        <taxon>Dothideomycetes</taxon>
        <taxon>Dothideomycetidae</taxon>
        <taxon>Cladosporiales</taxon>
        <taxon>Cladosporiaceae</taxon>
        <taxon>Cryoendolithus</taxon>
    </lineage>
</organism>
<feature type="region of interest" description="Disordered" evidence="1">
    <location>
        <begin position="25"/>
        <end position="51"/>
    </location>
</feature>
<dbReference type="STRING" id="1507870.A0A1V8TMK4"/>
<dbReference type="AlphaFoldDB" id="A0A1V8TMK4"/>
<evidence type="ECO:0000313" key="3">
    <source>
        <dbReference type="Proteomes" id="UP000192596"/>
    </source>
</evidence>
<dbReference type="OrthoDB" id="4850648at2759"/>
<keyword evidence="3" id="KW-1185">Reference proteome</keyword>
<accession>A0A1V8TMK4</accession>
<dbReference type="InParanoid" id="A0A1V8TMK4"/>
<dbReference type="EMBL" id="NAJO01000005">
    <property type="protein sequence ID" value="OQO12468.1"/>
    <property type="molecule type" value="Genomic_DNA"/>
</dbReference>
<protein>
    <recommendedName>
        <fullName evidence="4">HNH domain-containing protein</fullName>
    </recommendedName>
</protein>